<proteinExistence type="predicted"/>
<dbReference type="Pfam" id="PF21277">
    <property type="entry name" value="T6SS_VgrG3-like_C"/>
    <property type="match status" value="1"/>
</dbReference>
<reference evidence="2 3" key="1">
    <citation type="submission" date="2017-11" db="EMBL/GenBank/DDBJ databases">
        <title>Complete genome sequence of Sphingomonas sp. Strain Cra20, a psychrotolerant potential plant growth promoting rhizobacteria.</title>
        <authorList>
            <person name="Luo Y."/>
        </authorList>
    </citation>
    <scope>NUCLEOTIDE SEQUENCE [LARGE SCALE GENOMIC DNA]</scope>
    <source>
        <strain evidence="2 3">Cra20</strain>
    </source>
</reference>
<sequence>MNRKPIFDAVRVLLGRGFAAAEIKALDDACDLAEAAVEPIPPKIPAMSKRIVAPQASPVVHVLGGLSEEYESSGRGPGTVSGGRNDPGGVSYGVYQFASKAGTCTAFVKGEGRPWATDWAGNPPGSDAFSEAWQAVAKRDPKGFRAAQHSFIERTHYRPVVAAIVQRKGLELDARCDALRDVIWSCAVQHRGAPNIVIQAIDVADRSINRAAPDYDRKLIEAIYAARIAYVRGVAANGKLSAGERAQLLSITQNRYPKELAKALALYDSTPAPTAAVPLKLAGAASERPQVAKAPAPLPLVSINADTIDGNEVAAANGVDVKNSGVKIAKLDARMGPVIVAIADVARSLGLPRPVITSGNDSGHMTGSLHFKNRALDFRGNNLKISVGQRLAADVATRLGAGYDVIFETFANPARNHLHVEYDPK</sequence>
<name>A0A2K8MF73_9SPHN</name>
<protein>
    <recommendedName>
        <fullName evidence="1">Type VI secretion system spike protein VgrG3-like C-terminal domain-containing protein</fullName>
    </recommendedName>
</protein>
<organism evidence="2 3">
    <name type="scientific">Sphingomonas psychrotolerans</name>
    <dbReference type="NCBI Taxonomy" id="1327635"/>
    <lineage>
        <taxon>Bacteria</taxon>
        <taxon>Pseudomonadati</taxon>
        <taxon>Pseudomonadota</taxon>
        <taxon>Alphaproteobacteria</taxon>
        <taxon>Sphingomonadales</taxon>
        <taxon>Sphingomonadaceae</taxon>
        <taxon>Sphingomonas</taxon>
    </lineage>
</organism>
<evidence type="ECO:0000259" key="1">
    <source>
        <dbReference type="Pfam" id="PF21277"/>
    </source>
</evidence>
<evidence type="ECO:0000313" key="2">
    <source>
        <dbReference type="EMBL" id="ATY32525.1"/>
    </source>
</evidence>
<evidence type="ECO:0000313" key="3">
    <source>
        <dbReference type="Proteomes" id="UP000229081"/>
    </source>
</evidence>
<dbReference type="Proteomes" id="UP000229081">
    <property type="component" value="Chromosome"/>
</dbReference>
<dbReference type="AlphaFoldDB" id="A0A2K8MF73"/>
<dbReference type="EMBL" id="CP024923">
    <property type="protein sequence ID" value="ATY32525.1"/>
    <property type="molecule type" value="Genomic_DNA"/>
</dbReference>
<keyword evidence="3" id="KW-1185">Reference proteome</keyword>
<dbReference type="KEGG" id="sphc:CVN68_11520"/>
<dbReference type="InterPro" id="IPR049073">
    <property type="entry name" value="T6SS_VgrG3-like_C"/>
</dbReference>
<dbReference type="RefSeq" id="WP_100282332.1">
    <property type="nucleotide sequence ID" value="NZ_CP024923.1"/>
</dbReference>
<dbReference type="OrthoDB" id="8093300at2"/>
<gene>
    <name evidence="2" type="ORF">CVN68_11520</name>
</gene>
<feature type="domain" description="Type VI secretion system spike protein VgrG3-like C-terminal" evidence="1">
    <location>
        <begin position="63"/>
        <end position="229"/>
    </location>
</feature>
<accession>A0A2K8MF73</accession>